<dbReference type="KEGG" id="teq:TEQUI_0761"/>
<sequence length="66" mass="7746">MSYILNFSGQKVPKIFNKTVSGLNNNWYFFRIADLVHYLTHTWGQPDIEISKPNVSNEILLNKWGF</sequence>
<evidence type="ECO:0000313" key="2">
    <source>
        <dbReference type="Proteomes" id="UP000007472"/>
    </source>
</evidence>
<evidence type="ECO:0000313" key="1">
    <source>
        <dbReference type="EMBL" id="ADU91699.1"/>
    </source>
</evidence>
<dbReference type="AlphaFoldDB" id="A0A654KH22"/>
<dbReference type="Gene3D" id="3.90.1720.70">
    <property type="match status" value="1"/>
</dbReference>
<proteinExistence type="predicted"/>
<dbReference type="Proteomes" id="UP000007472">
    <property type="component" value="Chromosome"/>
</dbReference>
<protein>
    <submittedName>
        <fullName evidence="1">Uncharacterized protein</fullName>
    </submittedName>
</protein>
<dbReference type="EMBL" id="CP002456">
    <property type="protein sequence ID" value="ADU91699.1"/>
    <property type="molecule type" value="Genomic_DNA"/>
</dbReference>
<reference evidence="1 2" key="1">
    <citation type="journal article" date="2011" name="J. Bacteriol.">
        <title>Genome sequence of Taylorella equigenitalis MCE9, the causative agent of contagious equine metritis.</title>
        <authorList>
            <person name="Hebert L."/>
            <person name="Moumen B."/>
            <person name="Duquesne F."/>
            <person name="Breuil M.F."/>
            <person name="Laugier C."/>
            <person name="Batto J.M."/>
            <person name="Renault P."/>
            <person name="Petry S."/>
        </authorList>
    </citation>
    <scope>NUCLEOTIDE SEQUENCE [LARGE SCALE GENOMIC DNA]</scope>
    <source>
        <strain evidence="1 2">MCE9</strain>
    </source>
</reference>
<accession>A0A654KH22</accession>
<gene>
    <name evidence="1" type="ordered locus">TEQUI_0761</name>
</gene>
<name>A0A654KH22_TAYEM</name>
<organism evidence="1 2">
    <name type="scientific">Taylorella equigenitalis (strain MCE9)</name>
    <dbReference type="NCBI Taxonomy" id="937774"/>
    <lineage>
        <taxon>Bacteria</taxon>
        <taxon>Pseudomonadati</taxon>
        <taxon>Pseudomonadota</taxon>
        <taxon>Betaproteobacteria</taxon>
        <taxon>Burkholderiales</taxon>
        <taxon>Alcaligenaceae</taxon>
        <taxon>Taylorella</taxon>
    </lineage>
</organism>